<evidence type="ECO:0000313" key="3">
    <source>
        <dbReference type="Proteomes" id="UP001487740"/>
    </source>
</evidence>
<evidence type="ECO:0000256" key="1">
    <source>
        <dbReference type="SAM" id="SignalP"/>
    </source>
</evidence>
<name>A0AAW0V3T0_SCYPA</name>
<protein>
    <recommendedName>
        <fullName evidence="4">C-type lectin domain-containing protein</fullName>
    </recommendedName>
</protein>
<organism evidence="2 3">
    <name type="scientific">Scylla paramamosain</name>
    <name type="common">Mud crab</name>
    <dbReference type="NCBI Taxonomy" id="85552"/>
    <lineage>
        <taxon>Eukaryota</taxon>
        <taxon>Metazoa</taxon>
        <taxon>Ecdysozoa</taxon>
        <taxon>Arthropoda</taxon>
        <taxon>Crustacea</taxon>
        <taxon>Multicrustacea</taxon>
        <taxon>Malacostraca</taxon>
        <taxon>Eumalacostraca</taxon>
        <taxon>Eucarida</taxon>
        <taxon>Decapoda</taxon>
        <taxon>Pleocyemata</taxon>
        <taxon>Brachyura</taxon>
        <taxon>Eubrachyura</taxon>
        <taxon>Portunoidea</taxon>
        <taxon>Portunidae</taxon>
        <taxon>Portuninae</taxon>
        <taxon>Scylla</taxon>
    </lineage>
</organism>
<comment type="caution">
    <text evidence="2">The sequence shown here is derived from an EMBL/GenBank/DDBJ whole genome shotgun (WGS) entry which is preliminary data.</text>
</comment>
<feature type="signal peptide" evidence="1">
    <location>
        <begin position="1"/>
        <end position="18"/>
    </location>
</feature>
<dbReference type="AlphaFoldDB" id="A0AAW0V3T0"/>
<feature type="chain" id="PRO_5043699081" description="C-type lectin domain-containing protein" evidence="1">
    <location>
        <begin position="19"/>
        <end position="582"/>
    </location>
</feature>
<reference evidence="2 3" key="1">
    <citation type="submission" date="2023-03" db="EMBL/GenBank/DDBJ databases">
        <title>High-quality genome of Scylla paramamosain provides insights in environmental adaptation.</title>
        <authorList>
            <person name="Zhang L."/>
        </authorList>
    </citation>
    <scope>NUCLEOTIDE SEQUENCE [LARGE SCALE GENOMIC DNA]</scope>
    <source>
        <strain evidence="2">LZ_2023a</strain>
        <tissue evidence="2">Muscle</tissue>
    </source>
</reference>
<dbReference type="CDD" id="cd00037">
    <property type="entry name" value="CLECT"/>
    <property type="match status" value="1"/>
</dbReference>
<evidence type="ECO:0000313" key="2">
    <source>
        <dbReference type="EMBL" id="KAK8406994.1"/>
    </source>
</evidence>
<dbReference type="Proteomes" id="UP001487740">
    <property type="component" value="Unassembled WGS sequence"/>
</dbReference>
<dbReference type="InterPro" id="IPR016187">
    <property type="entry name" value="CTDL_fold"/>
</dbReference>
<dbReference type="SUPFAM" id="SSF56436">
    <property type="entry name" value="C-type lectin-like"/>
    <property type="match status" value="2"/>
</dbReference>
<proteinExistence type="predicted"/>
<keyword evidence="3" id="KW-1185">Reference proteome</keyword>
<sequence length="582" mass="63300">MMWCVAVVAAAVSAVASGQGQIVSYDGTTLVNDNTQPEVIVQVPSSAPVPATTFARSFVFAPAPAQVPAAQPAVIVQSPTSFPTFVPPLQPTFGPVAAPVAPQFGIPQGGLPVLPACPSTYSLVHATYHGSLYHFSWCYYQSGQRFTHQQAADYCRTLNHFGHPYNFEVLRMEDTIEVSFINYLLSYYAHAAVWTRDTTSTAPYSIRSFINRSGVNRPGHDCLSVEAAAFALHSIWVHENSCSDAKLVRHARPEESRRGLLRWRPFNRLSPPITSPQDKRFEGEKCAALDHSGGGKVEEEERGEASCQSYLRLQSKHTVKVSNGGDPMTWCVAVVAAAVLAVAAVQGQIVSYDGTTLVNDNTQPEVIVQAPSAPVPATTFARSFGFAPAPAPAPVPAAQPAVFVQTPTSFPTFVPPLQPTFGPVAAPVAPQFGIPQGGLPVLPACPSTYSLVHATYHGSLYHFSWCYYQSGQRFTHQQAADYCRTLNHFGHPYNFEVLRMEDTIEVSFISYLLSYYAHAAVWTRDTTSTAPYSIRSFINRSGVNLPGHNCLSVEAALFALHSIWVHENSCSDAKLVVCEARY</sequence>
<gene>
    <name evidence="2" type="ORF">O3P69_007501</name>
</gene>
<evidence type="ECO:0008006" key="4">
    <source>
        <dbReference type="Google" id="ProtNLM"/>
    </source>
</evidence>
<dbReference type="EMBL" id="JARAKH010000002">
    <property type="protein sequence ID" value="KAK8406994.1"/>
    <property type="molecule type" value="Genomic_DNA"/>
</dbReference>
<accession>A0AAW0V3T0</accession>
<keyword evidence="1" id="KW-0732">Signal</keyword>